<comment type="caution">
    <text evidence="5">The sequence shown here is derived from an EMBL/GenBank/DDBJ whole genome shotgun (WGS) entry which is preliminary data.</text>
</comment>
<protein>
    <submittedName>
        <fullName evidence="5">Glycosyl transferase family 2</fullName>
    </submittedName>
</protein>
<dbReference type="PANTHER" id="PTHR48090">
    <property type="entry name" value="UNDECAPRENYL-PHOSPHATE 4-DEOXY-4-FORMAMIDO-L-ARABINOSE TRANSFERASE-RELATED"/>
    <property type="match status" value="1"/>
</dbReference>
<dbReference type="AlphaFoldDB" id="A0A7X6IAX2"/>
<evidence type="ECO:0000313" key="5">
    <source>
        <dbReference type="EMBL" id="NKE71171.1"/>
    </source>
</evidence>
<organism evidence="5 6">
    <name type="scientific">Candidatus Manganitrophus noduliformans</name>
    <dbReference type="NCBI Taxonomy" id="2606439"/>
    <lineage>
        <taxon>Bacteria</taxon>
        <taxon>Pseudomonadati</taxon>
        <taxon>Nitrospirota</taxon>
        <taxon>Nitrospiria</taxon>
        <taxon>Candidatus Troglogloeales</taxon>
        <taxon>Candidatus Manganitrophaceae</taxon>
        <taxon>Candidatus Manganitrophus</taxon>
    </lineage>
</organism>
<keyword evidence="2" id="KW-0328">Glycosyltransferase</keyword>
<evidence type="ECO:0000256" key="4">
    <source>
        <dbReference type="SAM" id="MobiDB-lite"/>
    </source>
</evidence>
<keyword evidence="6" id="KW-1185">Reference proteome</keyword>
<gene>
    <name evidence="5" type="ORF">MNODULE_10530</name>
</gene>
<dbReference type="RefSeq" id="WP_168059559.1">
    <property type="nucleotide sequence ID" value="NZ_VTOW01000002.1"/>
</dbReference>
<dbReference type="InterPro" id="IPR029044">
    <property type="entry name" value="Nucleotide-diphossugar_trans"/>
</dbReference>
<dbReference type="EMBL" id="VTOW01000002">
    <property type="protein sequence ID" value="NKE71171.1"/>
    <property type="molecule type" value="Genomic_DNA"/>
</dbReference>
<dbReference type="InterPro" id="IPR050256">
    <property type="entry name" value="Glycosyltransferase_2"/>
</dbReference>
<dbReference type="Proteomes" id="UP000534783">
    <property type="component" value="Unassembled WGS sequence"/>
</dbReference>
<comment type="similarity">
    <text evidence="1">Belongs to the glycosyltransferase 2 family.</text>
</comment>
<evidence type="ECO:0000256" key="3">
    <source>
        <dbReference type="ARBA" id="ARBA00022679"/>
    </source>
</evidence>
<keyword evidence="3 5" id="KW-0808">Transferase</keyword>
<proteinExistence type="inferred from homology"/>
<dbReference type="GO" id="GO:0016757">
    <property type="term" value="F:glycosyltransferase activity"/>
    <property type="evidence" value="ECO:0007669"/>
    <property type="project" value="UniProtKB-KW"/>
</dbReference>
<sequence>MATPLPIQDQAPTVPPPAPERTGADESLLPDDLLHRLIAVGEVDLLVGIPTLNHAGTVGQVVRAVQIGFVKYFPRERTALINLDGGSTDGTPEQVRAASIDDFRPLLSAQPLRTLHRITTPYPGSPGRDGALRTLLAAADLVRAKACAVVSGDLENITPEWIDALLRPVYKESFDLIAPLYQRHKFDGLLISNLIYPMVRAIYGHRIREPLGPEFGLSGRFARALLSKERDARTLSAHGIDLTITAAAATGGYRIGQSFLGPKVHASRRDEPSLPEALRKTVGALFEQVERDAAFWPGRQGSAPLPLFGFEYAMRLEPIRINKRRMLETFRTGVRELSSLFETILSQNTRQAILQRAGMDDKAFRYPDDLWVKTVYEFAAAFHRGVLHRPHLIQALTPLYLGRACSFVLENADAGSEEVGKRIEALCLEYERQKPGLIERWNIKQ</sequence>
<evidence type="ECO:0000313" key="6">
    <source>
        <dbReference type="Proteomes" id="UP000534783"/>
    </source>
</evidence>
<dbReference type="PANTHER" id="PTHR48090:SF10">
    <property type="entry name" value="GLUCOSYL-3-PHOSPHOGLYCERATE SYNTHASE"/>
    <property type="match status" value="1"/>
</dbReference>
<evidence type="ECO:0000256" key="2">
    <source>
        <dbReference type="ARBA" id="ARBA00022676"/>
    </source>
</evidence>
<name>A0A7X6IAX2_9BACT</name>
<evidence type="ECO:0000256" key="1">
    <source>
        <dbReference type="ARBA" id="ARBA00006739"/>
    </source>
</evidence>
<dbReference type="Gene3D" id="3.90.550.10">
    <property type="entry name" value="Spore Coat Polysaccharide Biosynthesis Protein SpsA, Chain A"/>
    <property type="match status" value="1"/>
</dbReference>
<feature type="region of interest" description="Disordered" evidence="4">
    <location>
        <begin position="1"/>
        <end position="26"/>
    </location>
</feature>
<reference evidence="5 6" key="1">
    <citation type="journal article" date="2020" name="Nature">
        <title>Bacterial chemolithoautotrophy via manganese oxidation.</title>
        <authorList>
            <person name="Yu H."/>
            <person name="Leadbetter J.R."/>
        </authorList>
    </citation>
    <scope>NUCLEOTIDE SEQUENCE [LARGE SCALE GENOMIC DNA]</scope>
    <source>
        <strain evidence="5 6">Mn-1</strain>
    </source>
</reference>
<accession>A0A7X6IAX2</accession>
<dbReference type="SUPFAM" id="SSF53448">
    <property type="entry name" value="Nucleotide-diphospho-sugar transferases"/>
    <property type="match status" value="1"/>
</dbReference>